<dbReference type="InterPro" id="IPR053967">
    <property type="entry name" value="LlgE_F_G-like_D1"/>
</dbReference>
<evidence type="ECO:0000256" key="4">
    <source>
        <dbReference type="ARBA" id="ARBA00023143"/>
    </source>
</evidence>
<dbReference type="InterPro" id="IPR011491">
    <property type="entry name" value="FlgE_D2"/>
</dbReference>
<dbReference type="SUPFAM" id="SSF117143">
    <property type="entry name" value="Flagellar hook protein flgE"/>
    <property type="match status" value="1"/>
</dbReference>
<dbReference type="Pfam" id="PF22692">
    <property type="entry name" value="LlgE_F_G_D1"/>
    <property type="match status" value="1"/>
</dbReference>
<dbReference type="OrthoDB" id="8372879at2"/>
<dbReference type="Proteomes" id="UP000295131">
    <property type="component" value="Unassembled WGS sequence"/>
</dbReference>
<keyword evidence="11" id="KW-1185">Reference proteome</keyword>
<keyword evidence="10" id="KW-0966">Cell projection</keyword>
<keyword evidence="4 5" id="KW-0975">Bacterial flagellum</keyword>
<evidence type="ECO:0000256" key="3">
    <source>
        <dbReference type="ARBA" id="ARBA00019015"/>
    </source>
</evidence>
<dbReference type="PANTHER" id="PTHR30435:SF1">
    <property type="entry name" value="FLAGELLAR HOOK PROTEIN FLGE"/>
    <property type="match status" value="1"/>
</dbReference>
<protein>
    <recommendedName>
        <fullName evidence="3 5">Flagellar hook protein FlgE</fullName>
    </recommendedName>
</protein>
<evidence type="ECO:0000259" key="9">
    <source>
        <dbReference type="Pfam" id="PF22692"/>
    </source>
</evidence>
<dbReference type="RefSeq" id="WP_133283113.1">
    <property type="nucleotide sequence ID" value="NZ_SMSI01000001.1"/>
</dbReference>
<feature type="domain" description="Flagellar hook protein FlgE D2" evidence="8">
    <location>
        <begin position="178"/>
        <end position="269"/>
    </location>
</feature>
<evidence type="ECO:0000256" key="5">
    <source>
        <dbReference type="RuleBase" id="RU362116"/>
    </source>
</evidence>
<dbReference type="InterPro" id="IPR037925">
    <property type="entry name" value="FlgE/F/G-like"/>
</dbReference>
<sequence>MSLSGMMRTGASGMNAQASRLGTVADNIANSNTTGYKKASTQFESLILPSGGGAYNSGGVIPHTRYSISEAGTYTNTSSVTDLAIKGEGFFIVQGTDGVEYLTRAGAFTVQSDGTLVNTAGFTLMGYPYSTTADPTIVINGFAGLEPVVLSDDRLAATPSENGVLGGNLPGNEVVGFSKPTSLVAYDSQGNERLLNFTYTKTADNAWSLTVDYDGTTISGPTAVTFDPSGNLIGPASITTTAQMIGGTSLNAITIDLSNTTQLGGEFSADGDIDGKGATAVVDYAISADGVVSLKYADGELVPKYRLALATVQSPDMLEPLAGNVYSQSRDSGVVVVGYPENGGLGSIISNTLEDSNVDIAEELTSMIESQRNYTANSKVFQTGSDLMDVLVNLKR</sequence>
<evidence type="ECO:0000259" key="7">
    <source>
        <dbReference type="Pfam" id="PF06429"/>
    </source>
</evidence>
<feature type="domain" description="Flagellar hook protein FlgE/F/G-like D1" evidence="9">
    <location>
        <begin position="84"/>
        <end position="136"/>
    </location>
</feature>
<accession>A0A4R5PMX1</accession>
<dbReference type="Pfam" id="PF06429">
    <property type="entry name" value="Flg_bbr_C"/>
    <property type="match status" value="1"/>
</dbReference>
<gene>
    <name evidence="10" type="ORF">E2A64_03945</name>
</gene>
<evidence type="ECO:0000313" key="11">
    <source>
        <dbReference type="Proteomes" id="UP000295131"/>
    </source>
</evidence>
<feature type="domain" description="Flagellar basal body rod protein N-terminal" evidence="6">
    <location>
        <begin position="7"/>
        <end position="37"/>
    </location>
</feature>
<dbReference type="Pfam" id="PF07559">
    <property type="entry name" value="FlgE_D2"/>
    <property type="match status" value="1"/>
</dbReference>
<comment type="similarity">
    <text evidence="2 5">Belongs to the flagella basal body rod proteins family.</text>
</comment>
<dbReference type="GO" id="GO:0005829">
    <property type="term" value="C:cytosol"/>
    <property type="evidence" value="ECO:0007669"/>
    <property type="project" value="TreeGrafter"/>
</dbReference>
<evidence type="ECO:0000259" key="8">
    <source>
        <dbReference type="Pfam" id="PF07559"/>
    </source>
</evidence>
<dbReference type="AlphaFoldDB" id="A0A4R5PMX1"/>
<evidence type="ECO:0000313" key="10">
    <source>
        <dbReference type="EMBL" id="TDH38279.1"/>
    </source>
</evidence>
<evidence type="ECO:0000256" key="1">
    <source>
        <dbReference type="ARBA" id="ARBA00004117"/>
    </source>
</evidence>
<dbReference type="PANTHER" id="PTHR30435">
    <property type="entry name" value="FLAGELLAR PROTEIN"/>
    <property type="match status" value="1"/>
</dbReference>
<dbReference type="InterPro" id="IPR019776">
    <property type="entry name" value="Flagellar_basal_body_rod_CS"/>
</dbReference>
<keyword evidence="10" id="KW-0282">Flagellum</keyword>
<dbReference type="Gene3D" id="2.60.98.20">
    <property type="entry name" value="Flagellar hook protein FlgE"/>
    <property type="match status" value="1"/>
</dbReference>
<organism evidence="10 11">
    <name type="scientific">Pseudohoeflea suaedae</name>
    <dbReference type="NCBI Taxonomy" id="877384"/>
    <lineage>
        <taxon>Bacteria</taxon>
        <taxon>Pseudomonadati</taxon>
        <taxon>Pseudomonadota</taxon>
        <taxon>Alphaproteobacteria</taxon>
        <taxon>Hyphomicrobiales</taxon>
        <taxon>Rhizobiaceae</taxon>
        <taxon>Pseudohoeflea</taxon>
    </lineage>
</organism>
<dbReference type="EMBL" id="SMSI01000001">
    <property type="protein sequence ID" value="TDH38279.1"/>
    <property type="molecule type" value="Genomic_DNA"/>
</dbReference>
<feature type="domain" description="Flagellar basal-body/hook protein C-terminal" evidence="7">
    <location>
        <begin position="351"/>
        <end position="394"/>
    </location>
</feature>
<comment type="function">
    <text evidence="5">A flexible structure which links the flagellar filament to the drive apparatus in the basal body.</text>
</comment>
<dbReference type="InterPro" id="IPR010930">
    <property type="entry name" value="Flg_bb/hook_C_dom"/>
</dbReference>
<dbReference type="InterPro" id="IPR037058">
    <property type="entry name" value="Falgellar_hook_FlgE_sf"/>
</dbReference>
<dbReference type="InterPro" id="IPR001444">
    <property type="entry name" value="Flag_bb_rod_N"/>
</dbReference>
<dbReference type="GO" id="GO:0009424">
    <property type="term" value="C:bacterial-type flagellum hook"/>
    <property type="evidence" value="ECO:0007669"/>
    <property type="project" value="TreeGrafter"/>
</dbReference>
<name>A0A4R5PMX1_9HYPH</name>
<dbReference type="InterPro" id="IPR020013">
    <property type="entry name" value="Flagellar_FlgE/F/G"/>
</dbReference>
<dbReference type="GO" id="GO:0071978">
    <property type="term" value="P:bacterial-type flagellum-dependent swarming motility"/>
    <property type="evidence" value="ECO:0007669"/>
    <property type="project" value="TreeGrafter"/>
</dbReference>
<comment type="subcellular location">
    <subcellularLocation>
        <location evidence="1 5">Bacterial flagellum basal body</location>
    </subcellularLocation>
</comment>
<proteinExistence type="inferred from homology"/>
<dbReference type="PROSITE" id="PS00588">
    <property type="entry name" value="FLAGELLA_BB_ROD"/>
    <property type="match status" value="1"/>
</dbReference>
<evidence type="ECO:0000256" key="2">
    <source>
        <dbReference type="ARBA" id="ARBA00009677"/>
    </source>
</evidence>
<dbReference type="Pfam" id="PF00460">
    <property type="entry name" value="Flg_bb_rod"/>
    <property type="match status" value="1"/>
</dbReference>
<comment type="caution">
    <text evidence="10">The sequence shown here is derived from an EMBL/GenBank/DDBJ whole genome shotgun (WGS) entry which is preliminary data.</text>
</comment>
<evidence type="ECO:0000259" key="6">
    <source>
        <dbReference type="Pfam" id="PF00460"/>
    </source>
</evidence>
<dbReference type="GO" id="GO:0009425">
    <property type="term" value="C:bacterial-type flagellum basal body"/>
    <property type="evidence" value="ECO:0007669"/>
    <property type="project" value="UniProtKB-SubCell"/>
</dbReference>
<dbReference type="NCBIfam" id="TIGR03506">
    <property type="entry name" value="FlgEFG_subfam"/>
    <property type="match status" value="1"/>
</dbReference>
<reference evidence="10 11" key="1">
    <citation type="journal article" date="2013" name="Int. J. Syst. Evol. Microbiol.">
        <title>Hoeflea suaedae sp. nov., an endophytic bacterium isolated from the root of the halophyte Suaeda maritima.</title>
        <authorList>
            <person name="Chung E.J."/>
            <person name="Park J.A."/>
            <person name="Pramanik P."/>
            <person name="Bibi F."/>
            <person name="Jeon C.O."/>
            <person name="Chung Y.R."/>
        </authorList>
    </citation>
    <scope>NUCLEOTIDE SEQUENCE [LARGE SCALE GENOMIC DNA]</scope>
    <source>
        <strain evidence="10 11">YC6898</strain>
    </source>
</reference>
<keyword evidence="10" id="KW-0969">Cilium</keyword>